<comment type="caution">
    <text evidence="1">The sequence shown here is derived from an EMBL/GenBank/DDBJ whole genome shotgun (WGS) entry which is preliminary data.</text>
</comment>
<accession>A0A919S124</accession>
<reference evidence="1" key="1">
    <citation type="submission" date="2021-03" db="EMBL/GenBank/DDBJ databases">
        <title>Taxonomic study of Clostridium polyendosporum from meadow-gley soil under rice.</title>
        <authorList>
            <person name="Kobayashi H."/>
            <person name="Tanizawa Y."/>
            <person name="Yagura M."/>
        </authorList>
    </citation>
    <scope>NUCLEOTIDE SEQUENCE</scope>
    <source>
        <strain evidence="1">JCM 30710</strain>
    </source>
</reference>
<proteinExistence type="predicted"/>
<dbReference type="AlphaFoldDB" id="A0A919S124"/>
<dbReference type="PROSITE" id="PS51257">
    <property type="entry name" value="PROKAR_LIPOPROTEIN"/>
    <property type="match status" value="1"/>
</dbReference>
<evidence type="ECO:0008006" key="3">
    <source>
        <dbReference type="Google" id="ProtNLM"/>
    </source>
</evidence>
<dbReference type="EMBL" id="BOPZ01000032">
    <property type="protein sequence ID" value="GIM30290.1"/>
    <property type="molecule type" value="Genomic_DNA"/>
</dbReference>
<dbReference type="RefSeq" id="WP_212904967.1">
    <property type="nucleotide sequence ID" value="NZ_BOPZ01000032.1"/>
</dbReference>
<dbReference type="Proteomes" id="UP000679179">
    <property type="component" value="Unassembled WGS sequence"/>
</dbReference>
<gene>
    <name evidence="1" type="ORF">CPJCM30710_29560</name>
</gene>
<evidence type="ECO:0000313" key="1">
    <source>
        <dbReference type="EMBL" id="GIM30290.1"/>
    </source>
</evidence>
<organism evidence="1 2">
    <name type="scientific">Clostridium polyendosporum</name>
    <dbReference type="NCBI Taxonomy" id="69208"/>
    <lineage>
        <taxon>Bacteria</taxon>
        <taxon>Bacillati</taxon>
        <taxon>Bacillota</taxon>
        <taxon>Clostridia</taxon>
        <taxon>Eubacteriales</taxon>
        <taxon>Clostridiaceae</taxon>
        <taxon>Clostridium</taxon>
    </lineage>
</organism>
<name>A0A919S124_9CLOT</name>
<evidence type="ECO:0000313" key="2">
    <source>
        <dbReference type="Proteomes" id="UP000679179"/>
    </source>
</evidence>
<sequence length="137" mass="15518">MSKKFTIYFILVIIVIGLLQGCKKEGILTNSFGEVNRLQVNYKDFNKIYTIGKDTDLIKGIYYSILNTKTVVHKNPSEMDSQNSDPVCIITIYYKNGKEDIIKSTEGAEFIYRNFDSKGSWIGGKNTDLIGLIKTTN</sequence>
<keyword evidence="2" id="KW-1185">Reference proteome</keyword>
<protein>
    <recommendedName>
        <fullName evidence="3">Lipoprotein</fullName>
    </recommendedName>
</protein>